<evidence type="ECO:0000256" key="2">
    <source>
        <dbReference type="ARBA" id="ARBA00022801"/>
    </source>
</evidence>
<reference evidence="4 5" key="1">
    <citation type="submission" date="2012-09" db="EMBL/GenBank/DDBJ databases">
        <title>Draft Genome Sequences of 6 Strains from Genus Thauera.</title>
        <authorList>
            <person name="Liu B."/>
            <person name="Shapleigh J.P."/>
            <person name="Frostegard A.H."/>
        </authorList>
    </citation>
    <scope>NUCLEOTIDE SEQUENCE [LARGE SCALE GENOMIC DNA]</scope>
    <source>
        <strain evidence="4 5">B4P</strain>
    </source>
</reference>
<evidence type="ECO:0000256" key="1">
    <source>
        <dbReference type="ARBA" id="ARBA00010702"/>
    </source>
</evidence>
<dbReference type="GO" id="GO:0046872">
    <property type="term" value="F:metal ion binding"/>
    <property type="evidence" value="ECO:0007669"/>
    <property type="project" value="UniProtKB-KW"/>
</dbReference>
<protein>
    <submittedName>
        <fullName evidence="4">ADP-ribosylation/crystallin J1</fullName>
    </submittedName>
</protein>
<comment type="similarity">
    <text evidence="1">Belongs to the ADP-ribosylglycohydrolase family.</text>
</comment>
<comment type="caution">
    <text evidence="4">The sequence shown here is derived from an EMBL/GenBank/DDBJ whole genome shotgun (WGS) entry which is preliminary data.</text>
</comment>
<dbReference type="InterPro" id="IPR005502">
    <property type="entry name" value="Ribosyl_crysJ1"/>
</dbReference>
<dbReference type="Gene3D" id="1.10.4080.10">
    <property type="entry name" value="ADP-ribosylation/Crystallin J1"/>
    <property type="match status" value="1"/>
</dbReference>
<dbReference type="Pfam" id="PF03747">
    <property type="entry name" value="ADP_ribosyl_GH"/>
    <property type="match status" value="1"/>
</dbReference>
<dbReference type="SUPFAM" id="SSF101478">
    <property type="entry name" value="ADP-ribosylglycohydrolase"/>
    <property type="match status" value="1"/>
</dbReference>
<organism evidence="4 5">
    <name type="scientific">Thauera phenylacetica B4P</name>
    <dbReference type="NCBI Taxonomy" id="1234382"/>
    <lineage>
        <taxon>Bacteria</taxon>
        <taxon>Pseudomonadati</taxon>
        <taxon>Pseudomonadota</taxon>
        <taxon>Betaproteobacteria</taxon>
        <taxon>Rhodocyclales</taxon>
        <taxon>Zoogloeaceae</taxon>
        <taxon>Thauera</taxon>
    </lineage>
</organism>
<evidence type="ECO:0000256" key="3">
    <source>
        <dbReference type="PIRSR" id="PIRSR605502-1"/>
    </source>
</evidence>
<dbReference type="RefSeq" id="WP_004366844.1">
    <property type="nucleotide sequence ID" value="NZ_AMXF01000118.1"/>
</dbReference>
<dbReference type="OrthoDB" id="5297797at2"/>
<keyword evidence="3" id="KW-0460">Magnesium</keyword>
<evidence type="ECO:0000313" key="4">
    <source>
        <dbReference type="EMBL" id="ENO96314.1"/>
    </source>
</evidence>
<name>N6ZW30_9RHOO</name>
<dbReference type="PANTHER" id="PTHR16222">
    <property type="entry name" value="ADP-RIBOSYLGLYCOHYDROLASE"/>
    <property type="match status" value="1"/>
</dbReference>
<feature type="binding site" evidence="3">
    <location>
        <position position="68"/>
    </location>
    <ligand>
        <name>Mg(2+)</name>
        <dbReference type="ChEBI" id="CHEBI:18420"/>
        <label>1</label>
    </ligand>
</feature>
<keyword evidence="2" id="KW-0378">Hydrolase</keyword>
<keyword evidence="3" id="KW-0479">Metal-binding</keyword>
<dbReference type="InterPro" id="IPR050792">
    <property type="entry name" value="ADP-ribosylglycohydrolase"/>
</dbReference>
<dbReference type="InterPro" id="IPR036705">
    <property type="entry name" value="Ribosyl_crysJ1_sf"/>
</dbReference>
<dbReference type="EMBL" id="AMXF01000118">
    <property type="protein sequence ID" value="ENO96314.1"/>
    <property type="molecule type" value="Genomic_DNA"/>
</dbReference>
<proteinExistence type="inferred from homology"/>
<keyword evidence="5" id="KW-1185">Reference proteome</keyword>
<evidence type="ECO:0000313" key="5">
    <source>
        <dbReference type="Proteomes" id="UP000013047"/>
    </source>
</evidence>
<dbReference type="AlphaFoldDB" id="N6ZW30"/>
<dbReference type="Proteomes" id="UP000013047">
    <property type="component" value="Unassembled WGS sequence"/>
</dbReference>
<dbReference type="GO" id="GO:0016787">
    <property type="term" value="F:hydrolase activity"/>
    <property type="evidence" value="ECO:0007669"/>
    <property type="project" value="UniProtKB-KW"/>
</dbReference>
<accession>N6ZW30</accession>
<comment type="cofactor">
    <cofactor evidence="3">
        <name>Mg(2+)</name>
        <dbReference type="ChEBI" id="CHEBI:18420"/>
    </cofactor>
    <text evidence="3">Binds 2 magnesium ions per subunit.</text>
</comment>
<dbReference type="PANTHER" id="PTHR16222:SF24">
    <property type="entry name" value="ADP-RIBOSYLHYDROLASE ARH3"/>
    <property type="match status" value="1"/>
</dbReference>
<gene>
    <name evidence="4" type="ORF">C667_14589</name>
</gene>
<sequence length="359" mass="38112">MTAIDREAVIDRAAGALMGAFIGDALALGPHWYYDLDELRARYSEWIDGYTTPMPDHYHAGMKAGESSQAGVLLRLTLESLAERGGYDEADFCRRLDEDFFPQLDGSPMQGPGGYTSQSIREAWRKRVQQGLPWGQVGGNADTTEAAERTLAIAVRYALDPAALADAVTRNTVLTQTDGTVVAMTVAFGAVLGMLVEGHTLDASISAKLMARVKTGALPFHTVTSGNLQAPKAGSAEAPTAGRFPSPDALLTQSSIARAARDPDVRIEPAWKASLVYGMPCAVYHQFPAAYYLAAHFADDFESAVLHAVNGGGQNLARAMLTGALVGAQVGLKGIPRRFVDGLADHAALLALAGRVSPR</sequence>